<evidence type="ECO:0000256" key="4">
    <source>
        <dbReference type="ARBA" id="ARBA00022448"/>
    </source>
</evidence>
<dbReference type="PANTHER" id="PTHR11306:SF60">
    <property type="entry name" value="COUNTIN-3-RELATED"/>
    <property type="match status" value="1"/>
</dbReference>
<gene>
    <name evidence="9" type="ORF">RB653_004683</name>
</gene>
<dbReference type="AlphaFoldDB" id="A0AAN7UA26"/>
<evidence type="ECO:0000256" key="3">
    <source>
        <dbReference type="ARBA" id="ARBA00011245"/>
    </source>
</evidence>
<evidence type="ECO:0000256" key="2">
    <source>
        <dbReference type="ARBA" id="ARBA00006370"/>
    </source>
</evidence>
<keyword evidence="4" id="KW-0813">Transport</keyword>
<dbReference type="Gene3D" id="2.70.220.10">
    <property type="entry name" value="Ganglioside GM2 activator"/>
    <property type="match status" value="2"/>
</dbReference>
<dbReference type="GO" id="GO:0032934">
    <property type="term" value="F:sterol binding"/>
    <property type="evidence" value="ECO:0007669"/>
    <property type="project" value="InterPro"/>
</dbReference>
<protein>
    <recommendedName>
        <fullName evidence="8">MD-2-related lipid-recognition domain-containing protein</fullName>
    </recommendedName>
</protein>
<dbReference type="Proteomes" id="UP001344447">
    <property type="component" value="Unassembled WGS sequence"/>
</dbReference>
<dbReference type="InterPro" id="IPR003172">
    <property type="entry name" value="ML_dom"/>
</dbReference>
<evidence type="ECO:0000256" key="6">
    <source>
        <dbReference type="ARBA" id="ARBA00023055"/>
    </source>
</evidence>
<dbReference type="PANTHER" id="PTHR11306">
    <property type="entry name" value="NIEMANN PICK TYPE C2 PROTEIN NPC2-RELATED"/>
    <property type="match status" value="1"/>
</dbReference>
<dbReference type="SMART" id="SM00737">
    <property type="entry name" value="ML"/>
    <property type="match status" value="1"/>
</dbReference>
<sequence length="141" mass="14724">MRLLLAILLILALVTPSFTQVWSNCGTAADKFQITSVVLDPPTPVKGQPITISASGDLDETVTGGTVSVKVKYGFITLINKSEGICSSQDPLSCPIAAGPYSKTITETIPADAPSGKYTGNVVIVDQNNAEIACVDVDINL</sequence>
<evidence type="ECO:0000256" key="1">
    <source>
        <dbReference type="ARBA" id="ARBA00002053"/>
    </source>
</evidence>
<dbReference type="GO" id="GO:0015918">
    <property type="term" value="P:sterol transport"/>
    <property type="evidence" value="ECO:0007669"/>
    <property type="project" value="InterPro"/>
</dbReference>
<proteinExistence type="inferred from homology"/>
<evidence type="ECO:0000256" key="5">
    <source>
        <dbReference type="ARBA" id="ARBA00022729"/>
    </source>
</evidence>
<organism evidence="9 10">
    <name type="scientific">Dictyostelium firmibasis</name>
    <dbReference type="NCBI Taxonomy" id="79012"/>
    <lineage>
        <taxon>Eukaryota</taxon>
        <taxon>Amoebozoa</taxon>
        <taxon>Evosea</taxon>
        <taxon>Eumycetozoa</taxon>
        <taxon>Dictyostelia</taxon>
        <taxon>Dictyosteliales</taxon>
        <taxon>Dictyosteliaceae</taxon>
        <taxon>Dictyostelium</taxon>
    </lineage>
</organism>
<feature type="signal peptide" evidence="7">
    <location>
        <begin position="1"/>
        <end position="19"/>
    </location>
</feature>
<evidence type="ECO:0000256" key="7">
    <source>
        <dbReference type="SAM" id="SignalP"/>
    </source>
</evidence>
<comment type="caution">
    <text evidence="9">The sequence shown here is derived from an EMBL/GenBank/DDBJ whole genome shotgun (WGS) entry which is preliminary data.</text>
</comment>
<comment type="similarity">
    <text evidence="2">Belongs to the NPC2 family.</text>
</comment>
<reference evidence="9 10" key="1">
    <citation type="submission" date="2023-11" db="EMBL/GenBank/DDBJ databases">
        <title>Dfirmibasis_genome.</title>
        <authorList>
            <person name="Edelbroek B."/>
            <person name="Kjellin J."/>
            <person name="Jerlstrom-Hultqvist J."/>
            <person name="Soderbom F."/>
        </authorList>
    </citation>
    <scope>NUCLEOTIDE SEQUENCE [LARGE SCALE GENOMIC DNA]</scope>
    <source>
        <strain evidence="9 10">TNS-C-14</strain>
    </source>
</reference>
<feature type="domain" description="MD-2-related lipid-recognition" evidence="8">
    <location>
        <begin position="22"/>
        <end position="139"/>
    </location>
</feature>
<name>A0AAN7UA26_9MYCE</name>
<keyword evidence="10" id="KW-1185">Reference proteome</keyword>
<dbReference type="SUPFAM" id="SSF81296">
    <property type="entry name" value="E set domains"/>
    <property type="match status" value="1"/>
</dbReference>
<dbReference type="InterPro" id="IPR036846">
    <property type="entry name" value="GM2-AP_sf"/>
</dbReference>
<dbReference type="Pfam" id="PF02221">
    <property type="entry name" value="E1_DerP2_DerF2"/>
    <property type="match status" value="1"/>
</dbReference>
<accession>A0AAN7UA26</accession>
<comment type="subunit">
    <text evidence="3">Monomer.</text>
</comment>
<dbReference type="InterPro" id="IPR014756">
    <property type="entry name" value="Ig_E-set"/>
</dbReference>
<evidence type="ECO:0000313" key="9">
    <source>
        <dbReference type="EMBL" id="KAK5583093.1"/>
    </source>
</evidence>
<dbReference type="InterPro" id="IPR039670">
    <property type="entry name" value="NPC2-like"/>
</dbReference>
<evidence type="ECO:0000313" key="10">
    <source>
        <dbReference type="Proteomes" id="UP001344447"/>
    </source>
</evidence>
<keyword evidence="6" id="KW-0445">Lipid transport</keyword>
<dbReference type="EMBL" id="JAVFKY010000001">
    <property type="protein sequence ID" value="KAK5583093.1"/>
    <property type="molecule type" value="Genomic_DNA"/>
</dbReference>
<keyword evidence="5 7" id="KW-0732">Signal</keyword>
<comment type="function">
    <text evidence="1">Catalyzes the intermembrane transfer of phosphatidylglycerol and phosphatidylinositol.</text>
</comment>
<evidence type="ECO:0000259" key="8">
    <source>
        <dbReference type="SMART" id="SM00737"/>
    </source>
</evidence>
<feature type="chain" id="PRO_5043048094" description="MD-2-related lipid-recognition domain-containing protein" evidence="7">
    <location>
        <begin position="20"/>
        <end position="141"/>
    </location>
</feature>